<gene>
    <name evidence="3" type="ORF">AWRI3579_g2092</name>
</gene>
<organism evidence="3 4">
    <name type="scientific">Hanseniaspora osmophila</name>
    <dbReference type="NCBI Taxonomy" id="56408"/>
    <lineage>
        <taxon>Eukaryota</taxon>
        <taxon>Fungi</taxon>
        <taxon>Dikarya</taxon>
        <taxon>Ascomycota</taxon>
        <taxon>Saccharomycotina</taxon>
        <taxon>Saccharomycetes</taxon>
        <taxon>Saccharomycodales</taxon>
        <taxon>Saccharomycodaceae</taxon>
        <taxon>Hanseniaspora</taxon>
    </lineage>
</organism>
<reference evidence="4" key="1">
    <citation type="journal article" date="2016" name="Genome Announc.">
        <title>Genome sequences of three species of Hanseniaspora isolated from spontaneous wine fermentations.</title>
        <authorList>
            <person name="Sternes P.R."/>
            <person name="Lee D."/>
            <person name="Kutyna D.R."/>
            <person name="Borneman A.R."/>
        </authorList>
    </citation>
    <scope>NUCLEOTIDE SEQUENCE [LARGE SCALE GENOMIC DNA]</scope>
    <source>
        <strain evidence="4">AWRI3579</strain>
    </source>
</reference>
<evidence type="ECO:0000256" key="1">
    <source>
        <dbReference type="SAM" id="MobiDB-lite"/>
    </source>
</evidence>
<accession>A0A1E5REZ9</accession>
<feature type="domain" description="C2H2-type" evidence="2">
    <location>
        <begin position="324"/>
        <end position="347"/>
    </location>
</feature>
<feature type="region of interest" description="Disordered" evidence="1">
    <location>
        <begin position="259"/>
        <end position="281"/>
    </location>
</feature>
<comment type="caution">
    <text evidence="3">The sequence shown here is derived from an EMBL/GenBank/DDBJ whole genome shotgun (WGS) entry which is preliminary data.</text>
</comment>
<evidence type="ECO:0000313" key="3">
    <source>
        <dbReference type="EMBL" id="OEJ85480.1"/>
    </source>
</evidence>
<dbReference type="SMART" id="SM00355">
    <property type="entry name" value="ZnF_C2H2"/>
    <property type="match status" value="2"/>
</dbReference>
<evidence type="ECO:0000259" key="2">
    <source>
        <dbReference type="SMART" id="SM00355"/>
    </source>
</evidence>
<dbReference type="InterPro" id="IPR013087">
    <property type="entry name" value="Znf_C2H2_type"/>
</dbReference>
<sequence length="467" mass="53934">MGYIHFDRVAVPNDNLGISLGQLHEQLQDIEKYEQKLLQNKENYEYNGKRNGDDDDDKYGMEDLIKTDNNDEINNENNIGEKNINNHQKNYFETDEKNFDDFLKDIMGYTSSANSDENIVSLQNNMINSSLQINETLDESFNKNDFYEESLDEEMNWNHYLSGASNTTTTTTDSDVNKTSSHNFINEIFDASVLSSPEMSFTMSPICADFLLGNRNTRDSVSSINSIGLFVLDEIHNDDNNDITNISVFDEIHSNIETSKIKKSRGRPRGSSNSTRKVTKPEQIEKIQQKNAKYAKKYVPKHVKEMHCVVINGITIKKTTDGKLPCPYCNTAIFKEKAYLIRHMKKHNPIKDFKCPFWNNQTKSHLCHHSGEFTRKDAFKAHLSSLHFLHEKKDATCTNDENDITKHTHNANTRGRCAECFQEFGSIKEWLIKHIETGQCKKMLIKDCAQGQKLRRRLEKKEHSLLY</sequence>
<name>A0A1E5REZ9_9ASCO</name>
<dbReference type="STRING" id="56408.A0A1E5REZ9"/>
<dbReference type="EMBL" id="LPNM01000007">
    <property type="protein sequence ID" value="OEJ85480.1"/>
    <property type="molecule type" value="Genomic_DNA"/>
</dbReference>
<dbReference type="InParanoid" id="A0A1E5REZ9"/>
<dbReference type="OrthoDB" id="3973047at2759"/>
<dbReference type="Proteomes" id="UP000095728">
    <property type="component" value="Unassembled WGS sequence"/>
</dbReference>
<feature type="domain" description="C2H2-type" evidence="2">
    <location>
        <begin position="365"/>
        <end position="387"/>
    </location>
</feature>
<keyword evidence="4" id="KW-1185">Reference proteome</keyword>
<dbReference type="Gene3D" id="3.30.160.60">
    <property type="entry name" value="Classic Zinc Finger"/>
    <property type="match status" value="1"/>
</dbReference>
<dbReference type="AlphaFoldDB" id="A0A1E5REZ9"/>
<evidence type="ECO:0000313" key="4">
    <source>
        <dbReference type="Proteomes" id="UP000095728"/>
    </source>
</evidence>
<proteinExistence type="predicted"/>
<protein>
    <submittedName>
        <fullName evidence="3">Transcriptional regulator STP3</fullName>
    </submittedName>
</protein>